<sequence>MIRNIFHAIKILSEASISIEEIKSQRELVKDRVSDSSVPIDLKTLPETKVNVLPEKVSPEKIPETISEESTEISTLSNSTHNHVYFHNKILCRYSDLYKTFITKKFDYYDINEGSSCPVCKLSHEDGKSVKSKYEAGSYFIICKKREIEITA</sequence>
<evidence type="ECO:0000313" key="1">
    <source>
        <dbReference type="EMBL" id="RHZ83613.1"/>
    </source>
</evidence>
<organism evidence="1 2">
    <name type="scientific">Diversispora epigaea</name>
    <dbReference type="NCBI Taxonomy" id="1348612"/>
    <lineage>
        <taxon>Eukaryota</taxon>
        <taxon>Fungi</taxon>
        <taxon>Fungi incertae sedis</taxon>
        <taxon>Mucoromycota</taxon>
        <taxon>Glomeromycotina</taxon>
        <taxon>Glomeromycetes</taxon>
        <taxon>Diversisporales</taxon>
        <taxon>Diversisporaceae</taxon>
        <taxon>Diversispora</taxon>
    </lineage>
</organism>
<dbReference type="EMBL" id="PQFF01000085">
    <property type="protein sequence ID" value="RHZ83613.1"/>
    <property type="molecule type" value="Genomic_DNA"/>
</dbReference>
<gene>
    <name evidence="1" type="ORF">Glove_89g47</name>
</gene>
<protein>
    <submittedName>
        <fullName evidence="1">Uncharacterized protein</fullName>
    </submittedName>
</protein>
<comment type="caution">
    <text evidence="1">The sequence shown here is derived from an EMBL/GenBank/DDBJ whole genome shotgun (WGS) entry which is preliminary data.</text>
</comment>
<dbReference type="OrthoDB" id="2425383at2759"/>
<dbReference type="Proteomes" id="UP000266861">
    <property type="component" value="Unassembled WGS sequence"/>
</dbReference>
<accession>A0A397JF72</accession>
<reference evidence="1 2" key="1">
    <citation type="submission" date="2018-08" db="EMBL/GenBank/DDBJ databases">
        <title>Genome and evolution of the arbuscular mycorrhizal fungus Diversispora epigaea (formerly Glomus versiforme) and its bacterial endosymbionts.</title>
        <authorList>
            <person name="Sun X."/>
            <person name="Fei Z."/>
            <person name="Harrison M."/>
        </authorList>
    </citation>
    <scope>NUCLEOTIDE SEQUENCE [LARGE SCALE GENOMIC DNA]</scope>
    <source>
        <strain evidence="1 2">IT104</strain>
    </source>
</reference>
<evidence type="ECO:0000313" key="2">
    <source>
        <dbReference type="Proteomes" id="UP000266861"/>
    </source>
</evidence>
<keyword evidence="2" id="KW-1185">Reference proteome</keyword>
<proteinExistence type="predicted"/>
<dbReference type="AlphaFoldDB" id="A0A397JF72"/>
<name>A0A397JF72_9GLOM</name>